<keyword evidence="2 5" id="KW-0547">Nucleotide-binding</keyword>
<dbReference type="PANTHER" id="PTHR43289:SF34">
    <property type="entry name" value="SERINE_THREONINE-PROTEIN KINASE YBDM-RELATED"/>
    <property type="match status" value="1"/>
</dbReference>
<proteinExistence type="predicted"/>
<name>A0A543CF99_9ACTN</name>
<dbReference type="PROSITE" id="PS50011">
    <property type="entry name" value="PROTEIN_KINASE_DOM"/>
    <property type="match status" value="1"/>
</dbReference>
<dbReference type="GO" id="GO:0004674">
    <property type="term" value="F:protein serine/threonine kinase activity"/>
    <property type="evidence" value="ECO:0007669"/>
    <property type="project" value="UniProtKB-KW"/>
</dbReference>
<dbReference type="PROSITE" id="PS00108">
    <property type="entry name" value="PROTEIN_KINASE_ST"/>
    <property type="match status" value="1"/>
</dbReference>
<dbReference type="Proteomes" id="UP000316096">
    <property type="component" value="Unassembled WGS sequence"/>
</dbReference>
<feature type="compositionally biased region" description="Low complexity" evidence="6">
    <location>
        <begin position="279"/>
        <end position="288"/>
    </location>
</feature>
<reference evidence="8 9" key="1">
    <citation type="submission" date="2019-06" db="EMBL/GenBank/DDBJ databases">
        <title>Sequencing the genomes of 1000 actinobacteria strains.</title>
        <authorList>
            <person name="Klenk H.-P."/>
        </authorList>
    </citation>
    <scope>NUCLEOTIDE SEQUENCE [LARGE SCALE GENOMIC DNA]</scope>
    <source>
        <strain evidence="8 9">DSM 102200</strain>
    </source>
</reference>
<dbReference type="InterPro" id="IPR008271">
    <property type="entry name" value="Ser/Thr_kinase_AS"/>
</dbReference>
<keyword evidence="3 8" id="KW-0418">Kinase</keyword>
<dbReference type="Gene3D" id="1.10.510.10">
    <property type="entry name" value="Transferase(Phosphotransferase) domain 1"/>
    <property type="match status" value="1"/>
</dbReference>
<dbReference type="Gene3D" id="3.30.200.20">
    <property type="entry name" value="Phosphorylase Kinase, domain 1"/>
    <property type="match status" value="1"/>
</dbReference>
<dbReference type="InterPro" id="IPR011009">
    <property type="entry name" value="Kinase-like_dom_sf"/>
</dbReference>
<evidence type="ECO:0000256" key="4">
    <source>
        <dbReference type="ARBA" id="ARBA00022840"/>
    </source>
</evidence>
<dbReference type="PROSITE" id="PS00107">
    <property type="entry name" value="PROTEIN_KINASE_ATP"/>
    <property type="match status" value="1"/>
</dbReference>
<feature type="compositionally biased region" description="Low complexity" evidence="6">
    <location>
        <begin position="356"/>
        <end position="386"/>
    </location>
</feature>
<evidence type="ECO:0000259" key="7">
    <source>
        <dbReference type="PROSITE" id="PS50011"/>
    </source>
</evidence>
<evidence type="ECO:0000256" key="6">
    <source>
        <dbReference type="SAM" id="MobiDB-lite"/>
    </source>
</evidence>
<feature type="domain" description="Protein kinase" evidence="7">
    <location>
        <begin position="33"/>
        <end position="288"/>
    </location>
</feature>
<evidence type="ECO:0000256" key="3">
    <source>
        <dbReference type="ARBA" id="ARBA00022777"/>
    </source>
</evidence>
<dbReference type="CDD" id="cd14014">
    <property type="entry name" value="STKc_PknB_like"/>
    <property type="match status" value="1"/>
</dbReference>
<sequence>MRTSSTSADGEDGVLPSGVRHLDPDDPHEIGGYRLVGRLGTGGMGVVYLGRDPLGGPVAVKAAYGAMTGDDELRRRFEAEAAAVRRVPAACTARLLVDGADRLRPYLVTEYIEGRSLEQIVRTGGPLEPEQLRALAAGVGRALTAIHRAGLVHRDLKPANILLTLTGPRVIDFGIAQTVDASGGPTGPGMVVGSPGWIAPERLHRRPAIPASDVFGWGCLVAYAGTGRNPFGSGDVDELAQRIMYAPPDLDGLDDALRGPVAAALAKDPAERPAADELLGLLGSTPPGGRSGTKELPAGRRRRWATLVPASVALTTAAVLAAVIATTAADHGSPRVPPAGGSSATPTGNQAATHGEAPVRPRAAHPAEAPHGPAATHAARPGGATPVNGRAKVKPKQKGKGKGKGGPGPPPE</sequence>
<dbReference type="Pfam" id="PF00069">
    <property type="entry name" value="Pkinase"/>
    <property type="match status" value="1"/>
</dbReference>
<keyword evidence="4 5" id="KW-0067">ATP-binding</keyword>
<dbReference type="GO" id="GO:0005524">
    <property type="term" value="F:ATP binding"/>
    <property type="evidence" value="ECO:0007669"/>
    <property type="project" value="UniProtKB-UniRule"/>
</dbReference>
<dbReference type="InterPro" id="IPR017441">
    <property type="entry name" value="Protein_kinase_ATP_BS"/>
</dbReference>
<evidence type="ECO:0000256" key="5">
    <source>
        <dbReference type="PROSITE-ProRule" id="PRU10141"/>
    </source>
</evidence>
<evidence type="ECO:0000313" key="9">
    <source>
        <dbReference type="Proteomes" id="UP000316096"/>
    </source>
</evidence>
<dbReference type="InterPro" id="IPR000719">
    <property type="entry name" value="Prot_kinase_dom"/>
</dbReference>
<protein>
    <submittedName>
        <fullName evidence="8">Serine/threonine protein kinase</fullName>
    </submittedName>
</protein>
<keyword evidence="8" id="KW-0723">Serine/threonine-protein kinase</keyword>
<dbReference type="SMART" id="SM00220">
    <property type="entry name" value="S_TKc"/>
    <property type="match status" value="1"/>
</dbReference>
<gene>
    <name evidence="8" type="ORF">FB559_1295</name>
</gene>
<organism evidence="8 9">
    <name type="scientific">Actinoallomurus bryophytorum</name>
    <dbReference type="NCBI Taxonomy" id="1490222"/>
    <lineage>
        <taxon>Bacteria</taxon>
        <taxon>Bacillati</taxon>
        <taxon>Actinomycetota</taxon>
        <taxon>Actinomycetes</taxon>
        <taxon>Streptosporangiales</taxon>
        <taxon>Thermomonosporaceae</taxon>
        <taxon>Actinoallomurus</taxon>
    </lineage>
</organism>
<dbReference type="PANTHER" id="PTHR43289">
    <property type="entry name" value="MITOGEN-ACTIVATED PROTEIN KINASE KINASE KINASE 20-RELATED"/>
    <property type="match status" value="1"/>
</dbReference>
<feature type="compositionally biased region" description="Basic residues" evidence="6">
    <location>
        <begin position="391"/>
        <end position="403"/>
    </location>
</feature>
<accession>A0A543CF99</accession>
<feature type="region of interest" description="Disordered" evidence="6">
    <location>
        <begin position="1"/>
        <end position="26"/>
    </location>
</feature>
<comment type="caution">
    <text evidence="8">The sequence shown here is derived from an EMBL/GenBank/DDBJ whole genome shotgun (WGS) entry which is preliminary data.</text>
</comment>
<keyword evidence="1" id="KW-0808">Transferase</keyword>
<dbReference type="RefSeq" id="WP_185792062.1">
    <property type="nucleotide sequence ID" value="NZ_VFOZ01000001.1"/>
</dbReference>
<evidence type="ECO:0000313" key="8">
    <source>
        <dbReference type="EMBL" id="TQL95785.1"/>
    </source>
</evidence>
<evidence type="ECO:0000256" key="2">
    <source>
        <dbReference type="ARBA" id="ARBA00022741"/>
    </source>
</evidence>
<dbReference type="EMBL" id="VFOZ01000001">
    <property type="protein sequence ID" value="TQL95785.1"/>
    <property type="molecule type" value="Genomic_DNA"/>
</dbReference>
<dbReference type="AlphaFoldDB" id="A0A543CF99"/>
<dbReference type="SUPFAM" id="SSF56112">
    <property type="entry name" value="Protein kinase-like (PK-like)"/>
    <property type="match status" value="1"/>
</dbReference>
<evidence type="ECO:0000256" key="1">
    <source>
        <dbReference type="ARBA" id="ARBA00022679"/>
    </source>
</evidence>
<feature type="compositionally biased region" description="Polar residues" evidence="6">
    <location>
        <begin position="342"/>
        <end position="352"/>
    </location>
</feature>
<feature type="binding site" evidence="5">
    <location>
        <position position="61"/>
    </location>
    <ligand>
        <name>ATP</name>
        <dbReference type="ChEBI" id="CHEBI:30616"/>
    </ligand>
</feature>
<keyword evidence="9" id="KW-1185">Reference proteome</keyword>
<feature type="region of interest" description="Disordered" evidence="6">
    <location>
        <begin position="279"/>
        <end position="300"/>
    </location>
</feature>
<feature type="region of interest" description="Disordered" evidence="6">
    <location>
        <begin position="330"/>
        <end position="412"/>
    </location>
</feature>